<dbReference type="OrthoDB" id="3169239at2"/>
<dbReference type="PANTHER" id="PTHR43656">
    <property type="entry name" value="BINDING OXIDOREDUCTASE, PUTATIVE (AFU_ORTHOLOGUE AFUA_2G08260)-RELATED"/>
    <property type="match status" value="1"/>
</dbReference>
<feature type="domain" description="NADH:flavin oxidoreductase/NADH oxidase N-terminal" evidence="3">
    <location>
        <begin position="9"/>
        <end position="337"/>
    </location>
</feature>
<dbReference type="Pfam" id="PF00724">
    <property type="entry name" value="Oxidored_FMN"/>
    <property type="match status" value="1"/>
</dbReference>
<evidence type="ECO:0000256" key="2">
    <source>
        <dbReference type="ARBA" id="ARBA00023002"/>
    </source>
</evidence>
<evidence type="ECO:0000313" key="5">
    <source>
        <dbReference type="Proteomes" id="UP000250434"/>
    </source>
</evidence>
<dbReference type="SUPFAM" id="SSF51395">
    <property type="entry name" value="FMN-linked oxidoreductases"/>
    <property type="match status" value="1"/>
</dbReference>
<keyword evidence="2" id="KW-0560">Oxidoreductase</keyword>
<dbReference type="GO" id="GO:0010181">
    <property type="term" value="F:FMN binding"/>
    <property type="evidence" value="ECO:0007669"/>
    <property type="project" value="InterPro"/>
</dbReference>
<organism evidence="4 5">
    <name type="scientific">Amycolatopsis albispora</name>
    <dbReference type="NCBI Taxonomy" id="1804986"/>
    <lineage>
        <taxon>Bacteria</taxon>
        <taxon>Bacillati</taxon>
        <taxon>Actinomycetota</taxon>
        <taxon>Actinomycetes</taxon>
        <taxon>Pseudonocardiales</taxon>
        <taxon>Pseudonocardiaceae</taxon>
        <taxon>Amycolatopsis</taxon>
    </lineage>
</organism>
<reference evidence="4 5" key="1">
    <citation type="submission" date="2016-04" db="EMBL/GenBank/DDBJ databases">
        <title>Complete genome sequence and analysis of deep-sea sediment isolate, Amycolatopsis sp. WP1.</title>
        <authorList>
            <person name="Wang H."/>
            <person name="Chen S."/>
            <person name="Wu Q."/>
        </authorList>
    </citation>
    <scope>NUCLEOTIDE SEQUENCE [LARGE SCALE GENOMIC DNA]</scope>
    <source>
        <strain evidence="4 5">WP1</strain>
    </source>
</reference>
<dbReference type="GO" id="GO:0016491">
    <property type="term" value="F:oxidoreductase activity"/>
    <property type="evidence" value="ECO:0007669"/>
    <property type="project" value="UniProtKB-KW"/>
</dbReference>
<keyword evidence="1" id="KW-0285">Flavoprotein</keyword>
<dbReference type="CDD" id="cd04733">
    <property type="entry name" value="OYE_like_2_FMN"/>
    <property type="match status" value="1"/>
</dbReference>
<sequence>MGAVQLLAEPLELRCGAKLPHRIAKSALSEQLGDRRNRPSPELVELYRTWARGGSGLLCTGNVMVDPAALGEPRNVALPAKPDAAEYRGWADAVTGTGAQLWVQLNHPGRQSPRFLSRQPVAPSAVPFETRGIRSVFAPPRELSGDEIEAIIDRFALAALTFVEAGFSGVQLHGAHGYLISQFLSPLTNRRTDVWGRERSRFLLEVVRAVRAAIGDSVPLSVKLNSADFQRGGFTEEESLTVVRELGEAGIDLLEVSGGTYERAAMMGVTRESTGRREAYFLDYATKARKVTDVALMVTGGFSTADGMADALRFGALDVIGLGRPLTVAPDLVGRLLDGEEIGAERRCPKTGVRLADSWLEIQWHTQQMHRIAAGKPVDVRRGALRSLVHAGISDPLNAFRRVRG</sequence>
<protein>
    <submittedName>
        <fullName evidence="4">NADH:flavin oxidoreductase</fullName>
    </submittedName>
</protein>
<accession>A0A344LL20</accession>
<proteinExistence type="predicted"/>
<dbReference type="Gene3D" id="3.20.20.70">
    <property type="entry name" value="Aldolase class I"/>
    <property type="match status" value="1"/>
</dbReference>
<dbReference type="RefSeq" id="WP_113697839.1">
    <property type="nucleotide sequence ID" value="NZ_CP015163.1"/>
</dbReference>
<dbReference type="EMBL" id="CP015163">
    <property type="protein sequence ID" value="AXB48744.1"/>
    <property type="molecule type" value="Genomic_DNA"/>
</dbReference>
<dbReference type="AlphaFoldDB" id="A0A344LL20"/>
<dbReference type="InterPro" id="IPR001155">
    <property type="entry name" value="OxRdtase_FMN_N"/>
</dbReference>
<dbReference type="Proteomes" id="UP000250434">
    <property type="component" value="Chromosome"/>
</dbReference>
<dbReference type="KEGG" id="aab:A4R43_23595"/>
<evidence type="ECO:0000256" key="1">
    <source>
        <dbReference type="ARBA" id="ARBA00022630"/>
    </source>
</evidence>
<gene>
    <name evidence="4" type="ORF">A4R43_23595</name>
</gene>
<dbReference type="PANTHER" id="PTHR43656:SF2">
    <property type="entry name" value="BINDING OXIDOREDUCTASE, PUTATIVE (AFU_ORTHOLOGUE AFUA_2G08260)-RELATED"/>
    <property type="match status" value="1"/>
</dbReference>
<keyword evidence="5" id="KW-1185">Reference proteome</keyword>
<dbReference type="InterPro" id="IPR051799">
    <property type="entry name" value="NADH_flavin_oxidoreductase"/>
</dbReference>
<evidence type="ECO:0000313" key="4">
    <source>
        <dbReference type="EMBL" id="AXB48744.1"/>
    </source>
</evidence>
<dbReference type="InterPro" id="IPR013785">
    <property type="entry name" value="Aldolase_TIM"/>
</dbReference>
<name>A0A344LL20_9PSEU</name>
<evidence type="ECO:0000259" key="3">
    <source>
        <dbReference type="Pfam" id="PF00724"/>
    </source>
</evidence>